<dbReference type="EMBL" id="AP019301">
    <property type="protein sequence ID" value="BBH04089.1"/>
    <property type="molecule type" value="Genomic_DNA"/>
</dbReference>
<name>A0A4Y1RIR1_PRUDU</name>
<organism evidence="2">
    <name type="scientific">Prunus dulcis</name>
    <name type="common">Almond</name>
    <name type="synonym">Amygdalus dulcis</name>
    <dbReference type="NCBI Taxonomy" id="3755"/>
    <lineage>
        <taxon>Eukaryota</taxon>
        <taxon>Viridiplantae</taxon>
        <taxon>Streptophyta</taxon>
        <taxon>Embryophyta</taxon>
        <taxon>Tracheophyta</taxon>
        <taxon>Spermatophyta</taxon>
        <taxon>Magnoliopsida</taxon>
        <taxon>eudicotyledons</taxon>
        <taxon>Gunneridae</taxon>
        <taxon>Pentapetalae</taxon>
        <taxon>rosids</taxon>
        <taxon>fabids</taxon>
        <taxon>Rosales</taxon>
        <taxon>Rosaceae</taxon>
        <taxon>Amygdaloideae</taxon>
        <taxon>Amygdaleae</taxon>
        <taxon>Prunus</taxon>
    </lineage>
</organism>
<gene>
    <name evidence="2" type="ORF">Prudu_015137</name>
</gene>
<accession>A0A4Y1RIR1</accession>
<sequence length="331" mass="37923">PITHRRAAKRERIEEEGERERRRERRYECYELLDPSSLNRVGQGLLKTPRFNLKGVKDCIYKNAGDLERGPLSKHTYTLAESQRDTKMEDSGAILCHISTLKDMLDQVNEEIEANIQITREIESEIVKCSEIENALAANESDLTKTLYVSHFELTGLLAVTKDLRNSVEIMEKELCRLRMKRDETLNRIHDQRERFIAMCLEFQKDIDKANDNELCILLSEKEFLENEIHILEEKNNALKNSMLAFVEGILEDLISSNSALQVEIQSGSQENDKLLKDIHNMKSSLLSTIAIEDIRVRAPLLIWVGSDLWVGSSSGPSVLIQLDDIFVHTA</sequence>
<feature type="non-terminal residue" evidence="2">
    <location>
        <position position="1"/>
    </location>
</feature>
<dbReference type="AlphaFoldDB" id="A0A4Y1RIR1"/>
<proteinExistence type="predicted"/>
<evidence type="ECO:0000256" key="1">
    <source>
        <dbReference type="SAM" id="MobiDB-lite"/>
    </source>
</evidence>
<protein>
    <submittedName>
        <fullName evidence="2">Uncharacterized protein</fullName>
    </submittedName>
</protein>
<feature type="compositionally biased region" description="Basic and acidic residues" evidence="1">
    <location>
        <begin position="10"/>
        <end position="20"/>
    </location>
</feature>
<feature type="region of interest" description="Disordered" evidence="1">
    <location>
        <begin position="1"/>
        <end position="20"/>
    </location>
</feature>
<reference evidence="2" key="1">
    <citation type="journal article" date="2019" name="Science">
        <title>Mutation of a bHLH transcription factor allowed almond domestication.</title>
        <authorList>
            <person name="Sanchez-Perez R."/>
            <person name="Pavan S."/>
            <person name="Mazzeo R."/>
            <person name="Moldovan C."/>
            <person name="Aiese Cigliano R."/>
            <person name="Del Cueto J."/>
            <person name="Ricciardi F."/>
            <person name="Lotti C."/>
            <person name="Ricciardi L."/>
            <person name="Dicenta F."/>
            <person name="Lopez-Marques R.L."/>
            <person name="Lindberg Moller B."/>
        </authorList>
    </citation>
    <scope>NUCLEOTIDE SEQUENCE</scope>
</reference>
<evidence type="ECO:0000313" key="2">
    <source>
        <dbReference type="EMBL" id="BBH04089.1"/>
    </source>
</evidence>